<proteinExistence type="predicted"/>
<dbReference type="PANTHER" id="PTHR14898">
    <property type="entry name" value="ENHANCER OF POLYCOMB"/>
    <property type="match status" value="1"/>
</dbReference>
<keyword evidence="4" id="KW-1185">Reference proteome</keyword>
<dbReference type="InterPro" id="IPR024943">
    <property type="entry name" value="Enhancer_polycomb"/>
</dbReference>
<dbReference type="RefSeq" id="XP_010792466.1">
    <property type="nucleotide sequence ID" value="XM_010794164.1"/>
</dbReference>
<feature type="chain" id="PRO_5026672899" evidence="2">
    <location>
        <begin position="18"/>
        <end position="488"/>
    </location>
</feature>
<name>A0A6I9Q3M5_9TELE</name>
<keyword evidence="2" id="KW-0732">Signal</keyword>
<dbReference type="AlphaFoldDB" id="A0A6I9Q3M5"/>
<evidence type="ECO:0000313" key="5">
    <source>
        <dbReference type="RefSeq" id="XP_010792466.1"/>
    </source>
</evidence>
<sequence length="488" mass="53115">MAHLLPTSLLKLFLITGKLLWMLNRKNDEASYEKMLKLRRDLSRAVTILEMIKRREKSKRELLHLTLEIVEKRNVMPDYGSEVMAEALAQRALVKPVYTIPIIPPSNSNQYRHQDHLDMKDYKKPEKTEAIRTKRKYEKKPKIPPLSAPQHSGPSVFNPKDLNQYDFPSSDEEPFSQIHSGSSEAEEENDPDGCYAFRRKAGCQYYASRPEQSGSWPWVSPSDGGLGDSRFRYCLTSLNVPRRCIGLARRRMGRGGRLRPRFLLSGGVCSVTLYRSVKRWPTLTCCLSGLQALVSKTLDQASAQFAASALITTNQLLTFKSKEELVLGGGVNGVMAGAGVFKGLHLSGPPALHQTTQSPRTPPSMAPAFLQPSSNSASPAVPTSLTSTSTPGAHAAAALGILGCSAANATPATTQVLIGNNICLSGRHIPRTLGPVPSSALKLSASTNLTMPKVSGAAAMELGSRDNHDEEKPALNSIADNTVAMEVT</sequence>
<dbReference type="GO" id="GO:0035267">
    <property type="term" value="C:NuA4 histone acetyltransferase complex"/>
    <property type="evidence" value="ECO:0007669"/>
    <property type="project" value="InterPro"/>
</dbReference>
<feature type="compositionally biased region" description="Polar residues" evidence="1">
    <location>
        <begin position="371"/>
        <end position="388"/>
    </location>
</feature>
<evidence type="ECO:0000259" key="3">
    <source>
        <dbReference type="Pfam" id="PF06752"/>
    </source>
</evidence>
<feature type="region of interest" description="Disordered" evidence="1">
    <location>
        <begin position="349"/>
        <end position="388"/>
    </location>
</feature>
<evidence type="ECO:0000313" key="4">
    <source>
        <dbReference type="Proteomes" id="UP000504611"/>
    </source>
</evidence>
<protein>
    <submittedName>
        <fullName evidence="5">Enhancer of polycomb homolog 1-like</fullName>
    </submittedName>
</protein>
<dbReference type="GeneID" id="104965204"/>
<dbReference type="InterPro" id="IPR009607">
    <property type="entry name" value="Enhancer_polycomb_C"/>
</dbReference>
<reference evidence="5" key="1">
    <citation type="submission" date="2025-08" db="UniProtKB">
        <authorList>
            <consortium name="RefSeq"/>
        </authorList>
    </citation>
    <scope>IDENTIFICATION</scope>
    <source>
        <tissue evidence="5">Muscle</tissue>
    </source>
</reference>
<accession>A0A6I9Q3M5</accession>
<dbReference type="GO" id="GO:0006357">
    <property type="term" value="P:regulation of transcription by RNA polymerase II"/>
    <property type="evidence" value="ECO:0007669"/>
    <property type="project" value="InterPro"/>
</dbReference>
<organism evidence="4 5">
    <name type="scientific">Notothenia coriiceps</name>
    <name type="common">black rockcod</name>
    <dbReference type="NCBI Taxonomy" id="8208"/>
    <lineage>
        <taxon>Eukaryota</taxon>
        <taxon>Metazoa</taxon>
        <taxon>Chordata</taxon>
        <taxon>Craniata</taxon>
        <taxon>Vertebrata</taxon>
        <taxon>Euteleostomi</taxon>
        <taxon>Actinopterygii</taxon>
        <taxon>Neopterygii</taxon>
        <taxon>Teleostei</taxon>
        <taxon>Neoteleostei</taxon>
        <taxon>Acanthomorphata</taxon>
        <taxon>Eupercaria</taxon>
        <taxon>Perciformes</taxon>
        <taxon>Notothenioidei</taxon>
        <taxon>Nototheniidae</taxon>
        <taxon>Notothenia</taxon>
    </lineage>
</organism>
<dbReference type="Proteomes" id="UP000504611">
    <property type="component" value="Unplaced"/>
</dbReference>
<gene>
    <name evidence="5" type="primary">LOC104965204</name>
</gene>
<dbReference type="OrthoDB" id="435275at2759"/>
<evidence type="ECO:0000256" key="1">
    <source>
        <dbReference type="SAM" id="MobiDB-lite"/>
    </source>
</evidence>
<dbReference type="Pfam" id="PF06752">
    <property type="entry name" value="E_Pc_C"/>
    <property type="match status" value="1"/>
</dbReference>
<dbReference type="KEGG" id="ncc:104965204"/>
<feature type="signal peptide" evidence="2">
    <location>
        <begin position="1"/>
        <end position="17"/>
    </location>
</feature>
<feature type="domain" description="Enhancer of polycomb C-terminal" evidence="3">
    <location>
        <begin position="290"/>
        <end position="488"/>
    </location>
</feature>
<feature type="compositionally biased region" description="Basic and acidic residues" evidence="1">
    <location>
        <begin position="112"/>
        <end position="132"/>
    </location>
</feature>
<evidence type="ECO:0000256" key="2">
    <source>
        <dbReference type="SAM" id="SignalP"/>
    </source>
</evidence>
<feature type="region of interest" description="Disordered" evidence="1">
    <location>
        <begin position="108"/>
        <end position="191"/>
    </location>
</feature>